<reference evidence="6" key="1">
    <citation type="submission" date="2021-03" db="EMBL/GenBank/DDBJ databases">
        <authorList>
            <person name="Kanchanasin P."/>
            <person name="Saeng-In P."/>
            <person name="Phongsopitanun W."/>
            <person name="Yuki M."/>
            <person name="Kudo T."/>
            <person name="Ohkuma M."/>
            <person name="Tanasupawat S."/>
        </authorList>
    </citation>
    <scope>NUCLEOTIDE SEQUENCE</scope>
    <source>
        <strain evidence="6">GKU 128</strain>
    </source>
</reference>
<dbReference type="InterPro" id="IPR000873">
    <property type="entry name" value="AMP-dep_synth/lig_dom"/>
</dbReference>
<name>A0A939PAQ4_9ACTN</name>
<dbReference type="InterPro" id="IPR025110">
    <property type="entry name" value="AMP-bd_C"/>
</dbReference>
<keyword evidence="7" id="KW-1185">Reference proteome</keyword>
<dbReference type="EMBL" id="JAGEOJ010000002">
    <property type="protein sequence ID" value="MBO2446523.1"/>
    <property type="molecule type" value="Genomic_DNA"/>
</dbReference>
<sequence length="509" mass="56157">MRHRLSEQRFRTLADHVESHALTRPDRVALRVDDQALTYARLHDQAVRVAGGLAAAGVERGDRVVLLLPNRTEFVVAWLALCRLGAVAAALNTAFSGEALARAIELTQAEVFIVDREFVASVGDRAAVFVPGEKTWAELVAHSPTAPRAEVSGGDPAMLLFTSGSTGRSKACVLPQRYIVRQAQIFAEQVGLRTDDVLFCPFPLFHVDAAIFTVAPAFILGTTAALARRFSVSAFWDQIREHEATVFDFMGATLSMLYKQPPAVGDADNPARLGWGVPLPGWADDFERRFGIELVELYGLTDAGAVLFNTPGKPRRTGSCGKAVEPFEVRILNEEGFEVPAGTVGELCIRSREPHVMMTEYLGIPEETLRAFAGLWFHTGDLAYRDDDGYFYFVGRNKDVIRRRGENISAFEIEEFLERHPAILEVAAFGVPSELTEEDVMVAAVLRPGHVLSAADLIEFCEDHLPRHMVPRYVEFAAALPRTPTEKVEKHRLAERGVTAATHDRGDRP</sequence>
<proteinExistence type="inferred from homology"/>
<dbReference type="InterPro" id="IPR020845">
    <property type="entry name" value="AMP-binding_CS"/>
</dbReference>
<dbReference type="PANTHER" id="PTHR43201">
    <property type="entry name" value="ACYL-COA SYNTHETASE"/>
    <property type="match status" value="1"/>
</dbReference>
<dbReference type="InterPro" id="IPR045851">
    <property type="entry name" value="AMP-bd_C_sf"/>
</dbReference>
<comment type="caution">
    <text evidence="6">The sequence shown here is derived from an EMBL/GenBank/DDBJ whole genome shotgun (WGS) entry which is preliminary data.</text>
</comment>
<dbReference type="PANTHER" id="PTHR43201:SF5">
    <property type="entry name" value="MEDIUM-CHAIN ACYL-COA LIGASE ACSF2, MITOCHONDRIAL"/>
    <property type="match status" value="1"/>
</dbReference>
<feature type="domain" description="AMP-binding enzyme C-terminal" evidence="5">
    <location>
        <begin position="412"/>
        <end position="487"/>
    </location>
</feature>
<gene>
    <name evidence="6" type="ORF">J4573_05440</name>
</gene>
<organism evidence="6 7">
    <name type="scientific">Actinomadura barringtoniae</name>
    <dbReference type="NCBI Taxonomy" id="1427535"/>
    <lineage>
        <taxon>Bacteria</taxon>
        <taxon>Bacillati</taxon>
        <taxon>Actinomycetota</taxon>
        <taxon>Actinomycetes</taxon>
        <taxon>Streptosporangiales</taxon>
        <taxon>Thermomonosporaceae</taxon>
        <taxon>Actinomadura</taxon>
    </lineage>
</organism>
<dbReference type="Pfam" id="PF13193">
    <property type="entry name" value="AMP-binding_C"/>
    <property type="match status" value="1"/>
</dbReference>
<dbReference type="PROSITE" id="PS00455">
    <property type="entry name" value="AMP_BINDING"/>
    <property type="match status" value="1"/>
</dbReference>
<dbReference type="Gene3D" id="3.40.50.12780">
    <property type="entry name" value="N-terminal domain of ligase-like"/>
    <property type="match status" value="1"/>
</dbReference>
<accession>A0A939PAQ4</accession>
<evidence type="ECO:0000256" key="2">
    <source>
        <dbReference type="ARBA" id="ARBA00022598"/>
    </source>
</evidence>
<feature type="domain" description="AMP-dependent synthetase/ligase" evidence="4">
    <location>
        <begin position="18"/>
        <end position="358"/>
    </location>
</feature>
<comment type="similarity">
    <text evidence="1">Belongs to the ATP-dependent AMP-binding enzyme family.</text>
</comment>
<dbReference type="GO" id="GO:0006631">
    <property type="term" value="P:fatty acid metabolic process"/>
    <property type="evidence" value="ECO:0007669"/>
    <property type="project" value="TreeGrafter"/>
</dbReference>
<evidence type="ECO:0000256" key="1">
    <source>
        <dbReference type="ARBA" id="ARBA00006432"/>
    </source>
</evidence>
<evidence type="ECO:0000259" key="4">
    <source>
        <dbReference type="Pfam" id="PF00501"/>
    </source>
</evidence>
<evidence type="ECO:0000313" key="7">
    <source>
        <dbReference type="Proteomes" id="UP000669179"/>
    </source>
</evidence>
<dbReference type="GO" id="GO:0031956">
    <property type="term" value="F:medium-chain fatty acid-CoA ligase activity"/>
    <property type="evidence" value="ECO:0007669"/>
    <property type="project" value="TreeGrafter"/>
</dbReference>
<evidence type="ECO:0000256" key="3">
    <source>
        <dbReference type="SAM" id="MobiDB-lite"/>
    </source>
</evidence>
<evidence type="ECO:0000259" key="5">
    <source>
        <dbReference type="Pfam" id="PF13193"/>
    </source>
</evidence>
<dbReference type="Pfam" id="PF00501">
    <property type="entry name" value="AMP-binding"/>
    <property type="match status" value="1"/>
</dbReference>
<dbReference type="Proteomes" id="UP000669179">
    <property type="component" value="Unassembled WGS sequence"/>
</dbReference>
<dbReference type="InterPro" id="IPR042099">
    <property type="entry name" value="ANL_N_sf"/>
</dbReference>
<dbReference type="Gene3D" id="3.30.300.30">
    <property type="match status" value="1"/>
</dbReference>
<dbReference type="RefSeq" id="WP_208254120.1">
    <property type="nucleotide sequence ID" value="NZ_JAGEOJ010000002.1"/>
</dbReference>
<dbReference type="AlphaFoldDB" id="A0A939PAQ4"/>
<evidence type="ECO:0000313" key="6">
    <source>
        <dbReference type="EMBL" id="MBO2446523.1"/>
    </source>
</evidence>
<keyword evidence="2" id="KW-0436">Ligase</keyword>
<protein>
    <submittedName>
        <fullName evidence="6">AMP-binding protein</fullName>
    </submittedName>
</protein>
<dbReference type="SUPFAM" id="SSF56801">
    <property type="entry name" value="Acetyl-CoA synthetase-like"/>
    <property type="match status" value="1"/>
</dbReference>
<feature type="region of interest" description="Disordered" evidence="3">
    <location>
        <begin position="487"/>
        <end position="509"/>
    </location>
</feature>